<dbReference type="Gene3D" id="3.40.50.720">
    <property type="entry name" value="NAD(P)-binding Rossmann-like Domain"/>
    <property type="match status" value="2"/>
</dbReference>
<dbReference type="EMBL" id="JACIEZ010000003">
    <property type="protein sequence ID" value="MBB4064948.1"/>
    <property type="molecule type" value="Genomic_DNA"/>
</dbReference>
<dbReference type="AlphaFoldDB" id="A0A7W6J533"/>
<name>A0A7W6J533_9HYPH</name>
<dbReference type="PANTHER" id="PTHR31563:SF10">
    <property type="entry name" value="ION CHANNEL POLLUX-RELATED"/>
    <property type="match status" value="1"/>
</dbReference>
<evidence type="ECO:0000313" key="11">
    <source>
        <dbReference type="Proteomes" id="UP000528286"/>
    </source>
</evidence>
<feature type="transmembrane region" description="Helical" evidence="8">
    <location>
        <begin position="21"/>
        <end position="51"/>
    </location>
</feature>
<feature type="transmembrane region" description="Helical" evidence="8">
    <location>
        <begin position="87"/>
        <end position="111"/>
    </location>
</feature>
<evidence type="ECO:0000259" key="9">
    <source>
        <dbReference type="Pfam" id="PF06241"/>
    </source>
</evidence>
<dbReference type="Pfam" id="PF06241">
    <property type="entry name" value="Castor_Poll_mid"/>
    <property type="match status" value="1"/>
</dbReference>
<keyword evidence="7 10" id="KW-0407">Ion channel</keyword>
<accession>A0A7W6J533</accession>
<dbReference type="InterPro" id="IPR010420">
    <property type="entry name" value="CASTOR/POLLUX/SYM8_dom"/>
</dbReference>
<keyword evidence="2" id="KW-0813">Transport</keyword>
<dbReference type="SUPFAM" id="SSF51735">
    <property type="entry name" value="NAD(P)-binding Rossmann-fold domains"/>
    <property type="match status" value="1"/>
</dbReference>
<dbReference type="GO" id="GO:0006813">
    <property type="term" value="P:potassium ion transport"/>
    <property type="evidence" value="ECO:0007669"/>
    <property type="project" value="InterPro"/>
</dbReference>
<evidence type="ECO:0000256" key="7">
    <source>
        <dbReference type="ARBA" id="ARBA00023303"/>
    </source>
</evidence>
<keyword evidence="4 8" id="KW-1133">Transmembrane helix</keyword>
<keyword evidence="5" id="KW-0406">Ion transport</keyword>
<keyword evidence="6 8" id="KW-0472">Membrane</keyword>
<keyword evidence="11" id="KW-1185">Reference proteome</keyword>
<evidence type="ECO:0000256" key="3">
    <source>
        <dbReference type="ARBA" id="ARBA00022692"/>
    </source>
</evidence>
<comment type="caution">
    <text evidence="10">The sequence shown here is derived from an EMBL/GenBank/DDBJ whole genome shotgun (WGS) entry which is preliminary data.</text>
</comment>
<evidence type="ECO:0000313" key="10">
    <source>
        <dbReference type="EMBL" id="MBB4064948.1"/>
    </source>
</evidence>
<dbReference type="InterPro" id="IPR036721">
    <property type="entry name" value="RCK_C_sf"/>
</dbReference>
<dbReference type="PANTHER" id="PTHR31563">
    <property type="entry name" value="ION CHANNEL POLLUX-RELATED"/>
    <property type="match status" value="1"/>
</dbReference>
<dbReference type="GO" id="GO:0012505">
    <property type="term" value="C:endomembrane system"/>
    <property type="evidence" value="ECO:0007669"/>
    <property type="project" value="UniProtKB-SubCell"/>
</dbReference>
<dbReference type="GO" id="GO:0034220">
    <property type="term" value="P:monoatomic ion transmembrane transport"/>
    <property type="evidence" value="ECO:0007669"/>
    <property type="project" value="UniProtKB-KW"/>
</dbReference>
<evidence type="ECO:0000256" key="6">
    <source>
        <dbReference type="ARBA" id="ARBA00023136"/>
    </source>
</evidence>
<dbReference type="InterPro" id="IPR044849">
    <property type="entry name" value="CASTOR/POLLUX/SYM8-like"/>
</dbReference>
<sequence>MKQNVRLRDKLRYEFDKTMAAGTGALIGWLGLVSIIIIFFFGAVVATLGVAPEGAEPMGFVEAAWASLMRTLDAGTMGGDSGWGFRFVMLLVTLAGIFVVSALIGVLSSGLDAQLEVLRKGRSKVLEEDHTIILNWSSSIFDIISELVIANESRKKPRIVIMANRDKVEMEDEIADKIANLKNTRIICRSGDPTDLYDLGIVNPQTSRSIIVLSPEDEDPDSSVIKSVLAITNDPNRRQERYQIVAELRDMESRELGHAVGGDEVQLVLADDLIARIMVQSCRQSGLSAVYSELLDFDGCEIYTVEQKELVGRPFGSALMAYEASTLIGLVTREGQVLLNPPMETVLEDGMKLIIIAEDDDAIKLAQVKREFNRALLSMPAAVEKRPENTLILGWNRRGPMVARELARYVEPGSRLTICASSPGLPERLLPMEFPQDRLRVEVVSEDSSSRTVLDSLDIQQYDHVMVLGYNEELPAQAADTRTLVTLLHLRKIAEKAGKHISVVSEMIDVRNRELAEVSKADDYVVSNKLVSLMLSQASENEFMSAIFGSLLDENGSEIYLRPVEDYVVTGKPVDFATVVLAARSRGEVAIGYRRLRTGEADARNLGGVVINPTKSDKLVYEPQDRIVVLASS</sequence>
<evidence type="ECO:0000256" key="5">
    <source>
        <dbReference type="ARBA" id="ARBA00023065"/>
    </source>
</evidence>
<evidence type="ECO:0000256" key="4">
    <source>
        <dbReference type="ARBA" id="ARBA00022989"/>
    </source>
</evidence>
<dbReference type="InterPro" id="IPR036291">
    <property type="entry name" value="NAD(P)-bd_dom_sf"/>
</dbReference>
<feature type="domain" description="CASTOR/POLLUX/SYM8 ion channel conserved" evidence="9">
    <location>
        <begin position="272"/>
        <end position="367"/>
    </location>
</feature>
<comment type="subcellular location">
    <subcellularLocation>
        <location evidence="1">Endomembrane system</location>
        <topology evidence="1">Multi-pass membrane protein</topology>
    </subcellularLocation>
</comment>
<dbReference type="RefSeq" id="WP_183366237.1">
    <property type="nucleotide sequence ID" value="NZ_JACIEZ010000003.1"/>
</dbReference>
<evidence type="ECO:0000256" key="2">
    <source>
        <dbReference type="ARBA" id="ARBA00022448"/>
    </source>
</evidence>
<dbReference type="Proteomes" id="UP000528286">
    <property type="component" value="Unassembled WGS sequence"/>
</dbReference>
<evidence type="ECO:0000256" key="8">
    <source>
        <dbReference type="SAM" id="Phobius"/>
    </source>
</evidence>
<protein>
    <submittedName>
        <fullName evidence="10">Voltage-gated potassium channel Kch</fullName>
    </submittedName>
</protein>
<evidence type="ECO:0000256" key="1">
    <source>
        <dbReference type="ARBA" id="ARBA00004127"/>
    </source>
</evidence>
<gene>
    <name evidence="10" type="ORF">GGR23_002135</name>
</gene>
<dbReference type="SUPFAM" id="SSF116726">
    <property type="entry name" value="TrkA C-terminal domain-like"/>
    <property type="match status" value="1"/>
</dbReference>
<keyword evidence="3 8" id="KW-0812">Transmembrane</keyword>
<reference evidence="10 11" key="1">
    <citation type="submission" date="2020-08" db="EMBL/GenBank/DDBJ databases">
        <title>Genomic Encyclopedia of Type Strains, Phase IV (KMG-IV): sequencing the most valuable type-strain genomes for metagenomic binning, comparative biology and taxonomic classification.</title>
        <authorList>
            <person name="Goeker M."/>
        </authorList>
    </citation>
    <scope>NUCLEOTIDE SEQUENCE [LARGE SCALE GENOMIC DNA]</scope>
    <source>
        <strain evidence="10 11">DSM 29853</strain>
    </source>
</reference>
<proteinExistence type="predicted"/>
<feature type="transmembrane region" description="Helical" evidence="8">
    <location>
        <begin position="132"/>
        <end position="150"/>
    </location>
</feature>
<organism evidence="10 11">
    <name type="scientific">Gellertiella hungarica</name>
    <dbReference type="NCBI Taxonomy" id="1572859"/>
    <lineage>
        <taxon>Bacteria</taxon>
        <taxon>Pseudomonadati</taxon>
        <taxon>Pseudomonadota</taxon>
        <taxon>Alphaproteobacteria</taxon>
        <taxon>Hyphomicrobiales</taxon>
        <taxon>Rhizobiaceae</taxon>
        <taxon>Gellertiella</taxon>
    </lineage>
</organism>